<organism evidence="1">
    <name type="scientific">Rhizophora mucronata</name>
    <name type="common">Asiatic mangrove</name>
    <dbReference type="NCBI Taxonomy" id="61149"/>
    <lineage>
        <taxon>Eukaryota</taxon>
        <taxon>Viridiplantae</taxon>
        <taxon>Streptophyta</taxon>
        <taxon>Embryophyta</taxon>
        <taxon>Tracheophyta</taxon>
        <taxon>Spermatophyta</taxon>
        <taxon>Magnoliopsida</taxon>
        <taxon>eudicotyledons</taxon>
        <taxon>Gunneridae</taxon>
        <taxon>Pentapetalae</taxon>
        <taxon>rosids</taxon>
        <taxon>fabids</taxon>
        <taxon>Malpighiales</taxon>
        <taxon>Rhizophoraceae</taxon>
        <taxon>Rhizophora</taxon>
    </lineage>
</organism>
<reference evidence="1" key="1">
    <citation type="submission" date="2018-02" db="EMBL/GenBank/DDBJ databases">
        <title>Rhizophora mucronata_Transcriptome.</title>
        <authorList>
            <person name="Meera S.P."/>
            <person name="Sreeshan A."/>
            <person name="Augustine A."/>
        </authorList>
    </citation>
    <scope>NUCLEOTIDE SEQUENCE</scope>
    <source>
        <tissue evidence="1">Leaf</tissue>
    </source>
</reference>
<dbReference type="AlphaFoldDB" id="A0A2P2IJJ4"/>
<name>A0A2P2IJJ4_RHIMU</name>
<proteinExistence type="predicted"/>
<evidence type="ECO:0000313" key="1">
    <source>
        <dbReference type="EMBL" id="MBW81383.1"/>
    </source>
</evidence>
<dbReference type="EMBL" id="GGEC01000900">
    <property type="protein sequence ID" value="MBW81383.1"/>
    <property type="molecule type" value="Transcribed_RNA"/>
</dbReference>
<sequence>MVWTWIFSEKGSIVIRGALLHGQPHFQTSTFRNQKLCQRVERTQEFLFYKFWYGLIFSQE</sequence>
<protein>
    <submittedName>
        <fullName evidence="1">Uncharacterized protein</fullName>
    </submittedName>
</protein>
<accession>A0A2P2IJJ4</accession>